<dbReference type="OrthoDB" id="3180470at2"/>
<sequence length="322" mass="34949">MSDTLPESRSPKASVAVAVLTYKRPDHAAQLVPVLDAAMSEVTDDRPLRLIVVDNDPEATAREIIAAGAATAVHEVTYVHEPEPGIAAARNAALEACTEDAIVFIDDDERPETGWLPALIATWEETGAEAVVGPVLPDFEVEPDPWVVAGGWFDHGRHTTGYVMPAAATNNLLLEMATMRRLGLRFDLGFGISGGSDTMLTRTLIRDGGRIVWCDEAVVNDEVPAKRLTRQWVTRRAYRSGNSWASVDLALARQEGRGAEIRSRLHQGLRGAERVALGSVMVAAALLRGSERAHSKSVRFIQRGRGMVAGALGSKYMEYKRS</sequence>
<name>A0A0X8JDX9_ACTRD</name>
<gene>
    <name evidence="6" type="ORF">AXF14_02910</name>
</gene>
<dbReference type="Pfam" id="PF00535">
    <property type="entry name" value="Glycos_transf_2"/>
    <property type="match status" value="1"/>
</dbReference>
<dbReference type="EMBL" id="CP014228">
    <property type="protein sequence ID" value="AMD86742.1"/>
    <property type="molecule type" value="Genomic_DNA"/>
</dbReference>
<protein>
    <recommendedName>
        <fullName evidence="5">Glycosyltransferase 2-like domain-containing protein</fullName>
    </recommendedName>
</protein>
<comment type="similarity">
    <text evidence="2">Belongs to the glycosyltransferase 2 family.</text>
</comment>
<reference evidence="7" key="1">
    <citation type="submission" date="2016-02" db="EMBL/GenBank/DDBJ databases">
        <authorList>
            <person name="Holder M.E."/>
            <person name="Ajami N.J."/>
            <person name="Petrosino J.F."/>
        </authorList>
    </citation>
    <scope>NUCLEOTIDE SEQUENCE [LARGE SCALE GENOMIC DNA]</scope>
    <source>
        <strain evidence="7">CCUG 36733</strain>
    </source>
</reference>
<comment type="pathway">
    <text evidence="1">Cell wall biogenesis; cell wall polysaccharide biosynthesis.</text>
</comment>
<evidence type="ECO:0000256" key="3">
    <source>
        <dbReference type="ARBA" id="ARBA00022676"/>
    </source>
</evidence>
<evidence type="ECO:0000256" key="1">
    <source>
        <dbReference type="ARBA" id="ARBA00004776"/>
    </source>
</evidence>
<organism evidence="6 7">
    <name type="scientific">Actinomyces radicidentis</name>
    <dbReference type="NCBI Taxonomy" id="111015"/>
    <lineage>
        <taxon>Bacteria</taxon>
        <taxon>Bacillati</taxon>
        <taxon>Actinomycetota</taxon>
        <taxon>Actinomycetes</taxon>
        <taxon>Actinomycetales</taxon>
        <taxon>Actinomycetaceae</taxon>
        <taxon>Actinomyces</taxon>
    </lineage>
</organism>
<evidence type="ECO:0000259" key="5">
    <source>
        <dbReference type="Pfam" id="PF00535"/>
    </source>
</evidence>
<proteinExistence type="inferred from homology"/>
<dbReference type="InterPro" id="IPR029044">
    <property type="entry name" value="Nucleotide-diphossugar_trans"/>
</dbReference>
<keyword evidence="3" id="KW-0328">Glycosyltransferase</keyword>
<evidence type="ECO:0000313" key="6">
    <source>
        <dbReference type="EMBL" id="AMD86742.1"/>
    </source>
</evidence>
<dbReference type="KEGG" id="ard:AXF14_02910"/>
<keyword evidence="7" id="KW-1185">Reference proteome</keyword>
<dbReference type="SUPFAM" id="SSF53448">
    <property type="entry name" value="Nucleotide-diphospho-sugar transferases"/>
    <property type="match status" value="1"/>
</dbReference>
<dbReference type="PANTHER" id="PTHR43179">
    <property type="entry name" value="RHAMNOSYLTRANSFERASE WBBL"/>
    <property type="match status" value="1"/>
</dbReference>
<dbReference type="STRING" id="111015.AXF14_02910"/>
<dbReference type="RefSeq" id="WP_067940711.1">
    <property type="nucleotide sequence ID" value="NZ_CP014228.1"/>
</dbReference>
<dbReference type="Gene3D" id="3.90.550.10">
    <property type="entry name" value="Spore Coat Polysaccharide Biosynthesis Protein SpsA, Chain A"/>
    <property type="match status" value="1"/>
</dbReference>
<dbReference type="GO" id="GO:0016757">
    <property type="term" value="F:glycosyltransferase activity"/>
    <property type="evidence" value="ECO:0007669"/>
    <property type="project" value="UniProtKB-KW"/>
</dbReference>
<keyword evidence="4" id="KW-0808">Transferase</keyword>
<feature type="domain" description="Glycosyltransferase 2-like" evidence="5">
    <location>
        <begin position="17"/>
        <end position="148"/>
    </location>
</feature>
<dbReference type="AlphaFoldDB" id="A0A0X8JDX9"/>
<dbReference type="InterPro" id="IPR001173">
    <property type="entry name" value="Glyco_trans_2-like"/>
</dbReference>
<dbReference type="PANTHER" id="PTHR43179:SF12">
    <property type="entry name" value="GALACTOFURANOSYLTRANSFERASE GLFT2"/>
    <property type="match status" value="1"/>
</dbReference>
<evidence type="ECO:0000256" key="2">
    <source>
        <dbReference type="ARBA" id="ARBA00006739"/>
    </source>
</evidence>
<evidence type="ECO:0000313" key="7">
    <source>
        <dbReference type="Proteomes" id="UP000065220"/>
    </source>
</evidence>
<evidence type="ECO:0000256" key="4">
    <source>
        <dbReference type="ARBA" id="ARBA00022679"/>
    </source>
</evidence>
<dbReference type="CDD" id="cd00761">
    <property type="entry name" value="Glyco_tranf_GTA_type"/>
    <property type="match status" value="1"/>
</dbReference>
<dbReference type="Proteomes" id="UP000065220">
    <property type="component" value="Chromosome"/>
</dbReference>
<accession>A0A0X8JDX9</accession>